<dbReference type="Gene3D" id="3.40.50.300">
    <property type="entry name" value="P-loop containing nucleotide triphosphate hydrolases"/>
    <property type="match status" value="1"/>
</dbReference>
<keyword evidence="3" id="KW-1185">Reference proteome</keyword>
<dbReference type="PANTHER" id="PTHR19338:SF0">
    <property type="entry name" value="MITOCHONDRIAL IMPORT INNER MEMBRANE TRANSLOCASE SUBUNIT TIM13"/>
    <property type="match status" value="1"/>
</dbReference>
<dbReference type="InterPro" id="IPR027417">
    <property type="entry name" value="P-loop_NTPase"/>
</dbReference>
<dbReference type="AlphaFoldDB" id="A0A3B5YSI1"/>
<dbReference type="PaxDb" id="4565-Traes_1BS_0DF6B2DC7.2"/>
<protein>
    <recommendedName>
        <fullName evidence="1">NB-ARC domain-containing protein</fullName>
    </recommendedName>
</protein>
<dbReference type="Gramene" id="TraesCAD_scaffold_043115_01G000100.1">
    <property type="protein sequence ID" value="TraesCAD_scaffold_043115_01G000100.1"/>
    <property type="gene ID" value="TraesCAD_scaffold_043115_01G000100"/>
</dbReference>
<dbReference type="Proteomes" id="UP000019116">
    <property type="component" value="Chromosome 1B"/>
</dbReference>
<dbReference type="Gramene" id="TraesCS1B02G081700.1">
    <property type="protein sequence ID" value="TraesCS1B02G081700.1.cds1"/>
    <property type="gene ID" value="TraesCS1B02G081700"/>
</dbReference>
<dbReference type="OMA" id="LERRNWP"/>
<name>A0A3B5YSI1_WHEAT</name>
<dbReference type="SMR" id="A0A3B5YSI1"/>
<feature type="domain" description="NB-ARC" evidence="1">
    <location>
        <begin position="59"/>
        <end position="134"/>
    </location>
</feature>
<evidence type="ECO:0000313" key="3">
    <source>
        <dbReference type="Proteomes" id="UP000019116"/>
    </source>
</evidence>
<proteinExistence type="predicted"/>
<evidence type="ECO:0000259" key="1">
    <source>
        <dbReference type="Pfam" id="PF00931"/>
    </source>
</evidence>
<reference evidence="2" key="2">
    <citation type="submission" date="2018-10" db="UniProtKB">
        <authorList>
            <consortium name="EnsemblPlants"/>
        </authorList>
    </citation>
    <scope>IDENTIFICATION</scope>
</reference>
<dbReference type="SUPFAM" id="SSF52540">
    <property type="entry name" value="P-loop containing nucleoside triphosphate hydrolases"/>
    <property type="match status" value="1"/>
</dbReference>
<dbReference type="Gramene" id="TraesWEE_scaffold_114479_01G000100.1">
    <property type="protein sequence ID" value="TraesWEE_scaffold_114479_01G000100.1"/>
    <property type="gene ID" value="TraesWEE_scaffold_114479_01G000100"/>
</dbReference>
<dbReference type="EnsemblPlants" id="TraesCS1B02G081700.1">
    <property type="protein sequence ID" value="TraesCS1B02G081700.1.cds1"/>
    <property type="gene ID" value="TraesCS1B02G081700"/>
</dbReference>
<dbReference type="STRING" id="4565.A0A3B5YSI1"/>
<dbReference type="Pfam" id="PF00931">
    <property type="entry name" value="NB-ARC"/>
    <property type="match status" value="1"/>
</dbReference>
<sequence length="146" mass="15999">MRKARERLRALSTVKEQLGIRPAEASASSSAPAVAGICRNISEAAHFVEEGKIAGFAEHTRLLMKWLTRVADPRRIIVAVCGVGGVGKTTVATNVYNKIAANCNFDCTAWVTVSKNFTTEDLMRRIIKELHRGVRDNALGDTQEMD</sequence>
<evidence type="ECO:0000313" key="2">
    <source>
        <dbReference type="EnsemblPlants" id="TraesCS1B02G081700.1.cds1"/>
    </source>
</evidence>
<dbReference type="Gramene" id="TraesCLE_scaffold_042321_01G000100.1">
    <property type="protein sequence ID" value="TraesCLE_scaffold_042321_01G000100.1"/>
    <property type="gene ID" value="TraesCLE_scaffold_042321_01G000100"/>
</dbReference>
<dbReference type="InterPro" id="IPR002182">
    <property type="entry name" value="NB-ARC"/>
</dbReference>
<dbReference type="OrthoDB" id="646832at2759"/>
<dbReference type="GO" id="GO:0043531">
    <property type="term" value="F:ADP binding"/>
    <property type="evidence" value="ECO:0007669"/>
    <property type="project" value="InterPro"/>
</dbReference>
<dbReference type="Gramene" id="TraesCS1B03G0205300.1">
    <property type="protein sequence ID" value="TraesCS1B03G0205300.1.CDS1"/>
    <property type="gene ID" value="TraesCS1B03G0205300"/>
</dbReference>
<organism evidence="2">
    <name type="scientific">Triticum aestivum</name>
    <name type="common">Wheat</name>
    <dbReference type="NCBI Taxonomy" id="4565"/>
    <lineage>
        <taxon>Eukaryota</taxon>
        <taxon>Viridiplantae</taxon>
        <taxon>Streptophyta</taxon>
        <taxon>Embryophyta</taxon>
        <taxon>Tracheophyta</taxon>
        <taxon>Spermatophyta</taxon>
        <taxon>Magnoliopsida</taxon>
        <taxon>Liliopsida</taxon>
        <taxon>Poales</taxon>
        <taxon>Poaceae</taxon>
        <taxon>BOP clade</taxon>
        <taxon>Pooideae</taxon>
        <taxon>Triticodae</taxon>
        <taxon>Triticeae</taxon>
        <taxon>Triticinae</taxon>
        <taxon>Triticum</taxon>
    </lineage>
</organism>
<dbReference type="Gramene" id="TraesRN1B0100191200.1">
    <property type="protein sequence ID" value="TraesRN1B0100191200.1"/>
    <property type="gene ID" value="TraesRN1B0100191200"/>
</dbReference>
<reference evidence="2" key="1">
    <citation type="submission" date="2018-08" db="EMBL/GenBank/DDBJ databases">
        <authorList>
            <person name="Rossello M."/>
        </authorList>
    </citation>
    <scope>NUCLEOTIDE SEQUENCE [LARGE SCALE GENOMIC DNA]</scope>
    <source>
        <strain evidence="2">cv. Chinese Spring</strain>
    </source>
</reference>
<dbReference type="PANTHER" id="PTHR19338">
    <property type="entry name" value="TRANSLOCASE OF INNER MITOCHONDRIAL MEMBRANE 13 HOMOLOG"/>
    <property type="match status" value="1"/>
</dbReference>
<accession>A0A3B5YSI1</accession>
<dbReference type="Gramene" id="TraesROB_scaffold_031271_01G000100.1">
    <property type="protein sequence ID" value="TraesROB_scaffold_031271_01G000100.1"/>
    <property type="gene ID" value="TraesROB_scaffold_031271_01G000100"/>
</dbReference>